<name>L9X0T0_9EURY</name>
<evidence type="ECO:0000313" key="1">
    <source>
        <dbReference type="EMBL" id="ELY54208.1"/>
    </source>
</evidence>
<evidence type="ECO:0000313" key="2">
    <source>
        <dbReference type="Proteomes" id="UP000011531"/>
    </source>
</evidence>
<dbReference type="STRING" id="1227498.C492_16563"/>
<sequence length="99" mass="11034">MTATTQQNENVADTVDSLVTKIGFVIGVDEENSAHLHYPATDTIKVFPVSEGFDLETDDVSGEPEHVEELDGRPLAAWCEYVEHKRGWTFTTHRAPEGF</sequence>
<dbReference type="OrthoDB" id="316086at2157"/>
<reference evidence="1 2" key="1">
    <citation type="journal article" date="2014" name="PLoS Genet.">
        <title>Phylogenetically driven sequencing of extremely halophilic archaea reveals strategies for static and dynamic osmo-response.</title>
        <authorList>
            <person name="Becker E.A."/>
            <person name="Seitzer P.M."/>
            <person name="Tritt A."/>
            <person name="Larsen D."/>
            <person name="Krusor M."/>
            <person name="Yao A.I."/>
            <person name="Wu D."/>
            <person name="Madern D."/>
            <person name="Eisen J.A."/>
            <person name="Darling A.E."/>
            <person name="Facciotti M.T."/>
        </authorList>
    </citation>
    <scope>NUCLEOTIDE SEQUENCE [LARGE SCALE GENOMIC DNA]</scope>
    <source>
        <strain evidence="1 2">DSM 18795</strain>
    </source>
</reference>
<dbReference type="RefSeq" id="WP_008425518.1">
    <property type="nucleotide sequence ID" value="NZ_AOIA01000141.1"/>
</dbReference>
<protein>
    <submittedName>
        <fullName evidence="1">Uncharacterized protein</fullName>
    </submittedName>
</protein>
<gene>
    <name evidence="1" type="ORF">C492_16563</name>
</gene>
<accession>L9X0T0</accession>
<dbReference type="EMBL" id="AOIA01000141">
    <property type="protein sequence ID" value="ELY54208.1"/>
    <property type="molecule type" value="Genomic_DNA"/>
</dbReference>
<organism evidence="1 2">
    <name type="scientific">Natronococcus jeotgali DSM 18795</name>
    <dbReference type="NCBI Taxonomy" id="1227498"/>
    <lineage>
        <taxon>Archaea</taxon>
        <taxon>Methanobacteriati</taxon>
        <taxon>Methanobacteriota</taxon>
        <taxon>Stenosarchaea group</taxon>
        <taxon>Halobacteria</taxon>
        <taxon>Halobacteriales</taxon>
        <taxon>Natrialbaceae</taxon>
        <taxon>Natronococcus</taxon>
    </lineage>
</organism>
<comment type="caution">
    <text evidence="1">The sequence shown here is derived from an EMBL/GenBank/DDBJ whole genome shotgun (WGS) entry which is preliminary data.</text>
</comment>
<keyword evidence="2" id="KW-1185">Reference proteome</keyword>
<dbReference type="Proteomes" id="UP000011531">
    <property type="component" value="Unassembled WGS sequence"/>
</dbReference>
<dbReference type="AlphaFoldDB" id="L9X0T0"/>
<proteinExistence type="predicted"/>